<dbReference type="RefSeq" id="WP_033675565.1">
    <property type="nucleotide sequence ID" value="NZ_JOTM01000016.1"/>
</dbReference>
<dbReference type="eggNOG" id="COG0671">
    <property type="taxonomic scope" value="Bacteria"/>
</dbReference>
<name>A0A073KA14_9BACI</name>
<keyword evidence="1" id="KW-0812">Transmembrane</keyword>
<dbReference type="GO" id="GO:0005886">
    <property type="term" value="C:plasma membrane"/>
    <property type="evidence" value="ECO:0007669"/>
    <property type="project" value="InterPro"/>
</dbReference>
<accession>A0A073KA14</accession>
<evidence type="ECO:0000256" key="1">
    <source>
        <dbReference type="SAM" id="Phobius"/>
    </source>
</evidence>
<dbReference type="AlphaFoldDB" id="A0A073KA14"/>
<dbReference type="GO" id="GO:0050380">
    <property type="term" value="F:undecaprenyl-diphosphatase activity"/>
    <property type="evidence" value="ECO:0007669"/>
    <property type="project" value="InterPro"/>
</dbReference>
<dbReference type="Proteomes" id="UP000027778">
    <property type="component" value="Unassembled WGS sequence"/>
</dbReference>
<dbReference type="Pfam" id="PF01569">
    <property type="entry name" value="PAP2"/>
    <property type="match status" value="1"/>
</dbReference>
<evidence type="ECO:0000313" key="4">
    <source>
        <dbReference type="Proteomes" id="UP000027778"/>
    </source>
</evidence>
<dbReference type="CDD" id="cd03385">
    <property type="entry name" value="PAP2_BcrC_like"/>
    <property type="match status" value="1"/>
</dbReference>
<dbReference type="PANTHER" id="PTHR14969:SF58">
    <property type="entry name" value="UNDECAPRENYL-DIPHOSPHATASE BCRC"/>
    <property type="match status" value="1"/>
</dbReference>
<feature type="transmembrane region" description="Helical" evidence="1">
    <location>
        <begin position="140"/>
        <end position="158"/>
    </location>
</feature>
<sequence>MNYMLFKAINRLAGRGNAMDTIMVFISQKARYLYFFIVAFMWFRNNAYKKNILYSGISVVFTLFINCIIQRFYFKPRPFVLHRVRLLIPSMKNSSFPSKHTALAFAVATSISLHDRFIGSIMWLLAILTGFSRVWVGHHYPFDIIGSALIGSVMSVVVNKYTYAFQPVVTWIINIFSSLTKPMK</sequence>
<keyword evidence="1" id="KW-0472">Membrane</keyword>
<gene>
    <name evidence="3" type="ORF">BAGA_08850</name>
</gene>
<feature type="transmembrane region" description="Helical" evidence="1">
    <location>
        <begin position="22"/>
        <end position="43"/>
    </location>
</feature>
<feature type="transmembrane region" description="Helical" evidence="1">
    <location>
        <begin position="52"/>
        <end position="73"/>
    </location>
</feature>
<dbReference type="InterPro" id="IPR033879">
    <property type="entry name" value="UPP_Pase"/>
</dbReference>
<dbReference type="SMART" id="SM00014">
    <property type="entry name" value="acidPPc"/>
    <property type="match status" value="1"/>
</dbReference>
<dbReference type="PANTHER" id="PTHR14969">
    <property type="entry name" value="SPHINGOSINE-1-PHOSPHATE PHOSPHOHYDROLASE"/>
    <property type="match status" value="1"/>
</dbReference>
<dbReference type="SUPFAM" id="SSF48317">
    <property type="entry name" value="Acid phosphatase/Vanadium-dependent haloperoxidase"/>
    <property type="match status" value="1"/>
</dbReference>
<keyword evidence="1" id="KW-1133">Transmembrane helix</keyword>
<organism evidence="3 4">
    <name type="scientific">Bacillus gaemokensis</name>
    <dbReference type="NCBI Taxonomy" id="574375"/>
    <lineage>
        <taxon>Bacteria</taxon>
        <taxon>Bacillati</taxon>
        <taxon>Bacillota</taxon>
        <taxon>Bacilli</taxon>
        <taxon>Bacillales</taxon>
        <taxon>Bacillaceae</taxon>
        <taxon>Bacillus</taxon>
        <taxon>Bacillus cereus group</taxon>
    </lineage>
</organism>
<dbReference type="Gene3D" id="1.20.144.10">
    <property type="entry name" value="Phosphatidic acid phosphatase type 2/haloperoxidase"/>
    <property type="match status" value="1"/>
</dbReference>
<dbReference type="EMBL" id="JOTM01000016">
    <property type="protein sequence ID" value="KEK23395.1"/>
    <property type="molecule type" value="Genomic_DNA"/>
</dbReference>
<protein>
    <recommendedName>
        <fullName evidence="2">Phosphatidic acid phosphatase type 2/haloperoxidase domain-containing protein</fullName>
    </recommendedName>
</protein>
<comment type="caution">
    <text evidence="3">The sequence shown here is derived from an EMBL/GenBank/DDBJ whole genome shotgun (WGS) entry which is preliminary data.</text>
</comment>
<feature type="transmembrane region" description="Helical" evidence="1">
    <location>
        <begin position="102"/>
        <end position="128"/>
    </location>
</feature>
<evidence type="ECO:0000313" key="3">
    <source>
        <dbReference type="EMBL" id="KEK23395.1"/>
    </source>
</evidence>
<keyword evidence="4" id="KW-1185">Reference proteome</keyword>
<dbReference type="STRING" id="574375.AZF08_17690"/>
<dbReference type="OrthoDB" id="9789113at2"/>
<dbReference type="InterPro" id="IPR000326">
    <property type="entry name" value="PAP2/HPO"/>
</dbReference>
<dbReference type="InterPro" id="IPR036938">
    <property type="entry name" value="PAP2/HPO_sf"/>
</dbReference>
<feature type="domain" description="Phosphatidic acid phosphatase type 2/haloperoxidase" evidence="2">
    <location>
        <begin position="52"/>
        <end position="159"/>
    </location>
</feature>
<proteinExistence type="predicted"/>
<evidence type="ECO:0000259" key="2">
    <source>
        <dbReference type="SMART" id="SM00014"/>
    </source>
</evidence>
<reference evidence="3 4" key="1">
    <citation type="submission" date="2014-06" db="EMBL/GenBank/DDBJ databases">
        <title>Draft genome sequence of Bacillus gaemokensis JCM 15801 (MCCC 1A00707).</title>
        <authorList>
            <person name="Lai Q."/>
            <person name="Liu Y."/>
            <person name="Shao Z."/>
        </authorList>
    </citation>
    <scope>NUCLEOTIDE SEQUENCE [LARGE SCALE GENOMIC DNA]</scope>
    <source>
        <strain evidence="3 4">JCM 15801</strain>
    </source>
</reference>